<dbReference type="RefSeq" id="WP_187533416.1">
    <property type="nucleotide sequence ID" value="NZ_CBCSHU010000007.1"/>
</dbReference>
<keyword evidence="1" id="KW-1133">Transmembrane helix</keyword>
<keyword evidence="3" id="KW-1185">Reference proteome</keyword>
<feature type="transmembrane region" description="Helical" evidence="1">
    <location>
        <begin position="197"/>
        <end position="216"/>
    </location>
</feature>
<feature type="transmembrane region" description="Helical" evidence="1">
    <location>
        <begin position="166"/>
        <end position="188"/>
    </location>
</feature>
<evidence type="ECO:0000313" key="3">
    <source>
        <dbReference type="Proteomes" id="UP000515928"/>
    </source>
</evidence>
<gene>
    <name evidence="2" type="ORF">H9L01_07895</name>
</gene>
<dbReference type="InterPro" id="IPR049458">
    <property type="entry name" value="EpsG-like"/>
</dbReference>
<dbReference type="Pfam" id="PF14897">
    <property type="entry name" value="EpsG"/>
    <property type="match status" value="1"/>
</dbReference>
<evidence type="ECO:0000313" key="2">
    <source>
        <dbReference type="EMBL" id="QNN60286.1"/>
    </source>
</evidence>
<feature type="transmembrane region" description="Helical" evidence="1">
    <location>
        <begin position="31"/>
        <end position="49"/>
    </location>
</feature>
<feature type="transmembrane region" description="Helical" evidence="1">
    <location>
        <begin position="267"/>
        <end position="285"/>
    </location>
</feature>
<dbReference type="Proteomes" id="UP000515928">
    <property type="component" value="Chromosome"/>
</dbReference>
<keyword evidence="1" id="KW-0472">Membrane</keyword>
<reference evidence="2 3" key="1">
    <citation type="submission" date="2020-08" db="EMBL/GenBank/DDBJ databases">
        <title>Genome sequence of Erysipelothrix inopinata DSM 15511T.</title>
        <authorList>
            <person name="Hyun D.-W."/>
            <person name="Bae J.-W."/>
        </authorList>
    </citation>
    <scope>NUCLEOTIDE SEQUENCE [LARGE SCALE GENOMIC DNA]</scope>
    <source>
        <strain evidence="2 3">DSM 15511</strain>
    </source>
</reference>
<feature type="transmembrane region" description="Helical" evidence="1">
    <location>
        <begin position="236"/>
        <end position="255"/>
    </location>
</feature>
<accession>A0A7G9RXG1</accession>
<organism evidence="2 3">
    <name type="scientific">Erysipelothrix inopinata</name>
    <dbReference type="NCBI Taxonomy" id="225084"/>
    <lineage>
        <taxon>Bacteria</taxon>
        <taxon>Bacillati</taxon>
        <taxon>Bacillota</taxon>
        <taxon>Erysipelotrichia</taxon>
        <taxon>Erysipelotrichales</taxon>
        <taxon>Erysipelotrichaceae</taxon>
        <taxon>Erysipelothrix</taxon>
    </lineage>
</organism>
<sequence length="358" mass="41823">MFIYLGVLCLSVFPIWYSENNFKDTNKQKNYILYSVIFSALLLILVGSLRSLSVGYDLRSYHEYFVSDYYYNIEKGYVSLSRIVAYLNLDFRVLLILVQSIVIIPIYYVLYKTSKMKWLSVLGYQSLYLYVNSFNILRQSLAMSIFLLATYFLVTMKDNVKSSVTYVGLTIIASLFHVSALLLIPLFFLKFLNLNKWYILGLTGISLVLFLGHNQLLSFLMSLFSREYYGEFTIEIGYATIAIFAAYIGLFLILKQKLPDLYLNNKFLSNILVLALLFNVLWVWFPNHARISMYFYMVVAIYFPTLLYEYYEVTNKRWQIVTYTVCLVGFYALQLMTRDYGGVVPYTILINILMGVFL</sequence>
<evidence type="ECO:0000256" key="1">
    <source>
        <dbReference type="SAM" id="Phobius"/>
    </source>
</evidence>
<dbReference type="EMBL" id="CP060715">
    <property type="protein sequence ID" value="QNN60286.1"/>
    <property type="molecule type" value="Genomic_DNA"/>
</dbReference>
<dbReference type="AlphaFoldDB" id="A0A7G9RXG1"/>
<feature type="transmembrane region" description="Helical" evidence="1">
    <location>
        <begin position="318"/>
        <end position="334"/>
    </location>
</feature>
<feature type="transmembrane region" description="Helical" evidence="1">
    <location>
        <begin position="136"/>
        <end position="154"/>
    </location>
</feature>
<keyword evidence="1" id="KW-0812">Transmembrane</keyword>
<feature type="transmembrane region" description="Helical" evidence="1">
    <location>
        <begin position="291"/>
        <end position="311"/>
    </location>
</feature>
<dbReference type="KEGG" id="eio:H9L01_07895"/>
<name>A0A7G9RXG1_9FIRM</name>
<protein>
    <submittedName>
        <fullName evidence="2">EpsG family protein</fullName>
    </submittedName>
</protein>
<feature type="transmembrane region" description="Helical" evidence="1">
    <location>
        <begin position="91"/>
        <end position="110"/>
    </location>
</feature>
<proteinExistence type="predicted"/>